<evidence type="ECO:0000313" key="8">
    <source>
        <dbReference type="Proteomes" id="UP001500506"/>
    </source>
</evidence>
<comment type="caution">
    <text evidence="7">The sequence shown here is derived from an EMBL/GenBank/DDBJ whole genome shotgun (WGS) entry which is preliminary data.</text>
</comment>
<sequence length="385" mass="41023">MHRIAAEPLDVLRSRTSAKWRSYADDVLPLPVAEMDYPLAEPIAEALQAAVRRSDTGYHSGSRPVADAFEGFATTRLGWQVDPARVTCTADVSMGIVEVLRRVTSPGDGVIITPPIYPPFFDLVTEASAVVVDAPMLGGIDEGWALDLDGIDAAFAAGAKAMVLCNPHNPIGLVPSAAQLTSLAEIAARHGATIVSDEVHGPLVQPGVDYTPFLMVSDAAREHGVAITSASKSFNIPGLKAALIVTASERGDRVRAALPYEVEWRMSQFGAIASIAAFTQGGRWLDGVLGSLDDNRRLLAELISEELPGVRYRMPDATYLAWLDLSALGWGDNPARHALEHAKVALGIGTEFGATVGRGHVRLNFACTPEVLDEAITRLAEARTS</sequence>
<evidence type="ECO:0000256" key="1">
    <source>
        <dbReference type="ARBA" id="ARBA00001933"/>
    </source>
</evidence>
<evidence type="ECO:0000256" key="2">
    <source>
        <dbReference type="ARBA" id="ARBA00012224"/>
    </source>
</evidence>
<keyword evidence="4" id="KW-0456">Lyase</keyword>
<reference evidence="8" key="1">
    <citation type="journal article" date="2019" name="Int. J. Syst. Evol. Microbiol.">
        <title>The Global Catalogue of Microorganisms (GCM) 10K type strain sequencing project: providing services to taxonomists for standard genome sequencing and annotation.</title>
        <authorList>
            <consortium name="The Broad Institute Genomics Platform"/>
            <consortium name="The Broad Institute Genome Sequencing Center for Infectious Disease"/>
            <person name="Wu L."/>
            <person name="Ma J."/>
        </authorList>
    </citation>
    <scope>NUCLEOTIDE SEQUENCE [LARGE SCALE GENOMIC DNA]</scope>
    <source>
        <strain evidence="8">JCM 14319</strain>
    </source>
</reference>
<gene>
    <name evidence="7" type="ORF">GCM10009747_28020</name>
</gene>
<dbReference type="PANTHER" id="PTHR43525">
    <property type="entry name" value="PROTEIN MALY"/>
    <property type="match status" value="1"/>
</dbReference>
<evidence type="ECO:0000256" key="4">
    <source>
        <dbReference type="ARBA" id="ARBA00023239"/>
    </source>
</evidence>
<feature type="domain" description="Aminotransferase class I/classII large" evidence="6">
    <location>
        <begin position="27"/>
        <end position="379"/>
    </location>
</feature>
<dbReference type="GO" id="GO:0008483">
    <property type="term" value="F:transaminase activity"/>
    <property type="evidence" value="ECO:0007669"/>
    <property type="project" value="UniProtKB-KW"/>
</dbReference>
<dbReference type="Pfam" id="PF00155">
    <property type="entry name" value="Aminotran_1_2"/>
    <property type="match status" value="1"/>
</dbReference>
<dbReference type="InterPro" id="IPR004839">
    <property type="entry name" value="Aminotransferase_I/II_large"/>
</dbReference>
<keyword evidence="7" id="KW-0808">Transferase</keyword>
<keyword evidence="3" id="KW-0663">Pyridoxal phosphate</keyword>
<evidence type="ECO:0000256" key="3">
    <source>
        <dbReference type="ARBA" id="ARBA00022898"/>
    </source>
</evidence>
<proteinExistence type="inferred from homology"/>
<evidence type="ECO:0000313" key="7">
    <source>
        <dbReference type="EMBL" id="GAA1766199.1"/>
    </source>
</evidence>
<dbReference type="InterPro" id="IPR015424">
    <property type="entry name" value="PyrdxlP-dep_Trfase"/>
</dbReference>
<accession>A0ABP4WYP9</accession>
<evidence type="ECO:0000259" key="6">
    <source>
        <dbReference type="Pfam" id="PF00155"/>
    </source>
</evidence>
<dbReference type="Proteomes" id="UP001500506">
    <property type="component" value="Unassembled WGS sequence"/>
</dbReference>
<comment type="cofactor">
    <cofactor evidence="1">
        <name>pyridoxal 5'-phosphate</name>
        <dbReference type="ChEBI" id="CHEBI:597326"/>
    </cofactor>
</comment>
<keyword evidence="7" id="KW-0032">Aminotransferase</keyword>
<dbReference type="InterPro" id="IPR015421">
    <property type="entry name" value="PyrdxlP-dep_Trfase_major"/>
</dbReference>
<dbReference type="RefSeq" id="WP_232497999.1">
    <property type="nucleotide sequence ID" value="NZ_BAAANH010000006.1"/>
</dbReference>
<comment type="similarity">
    <text evidence="5">Belongs to the class-II pyridoxal-phosphate-dependent aminotransferase family. MalY/PatB cystathionine beta-lyase subfamily.</text>
</comment>
<dbReference type="InterPro" id="IPR051798">
    <property type="entry name" value="Class-II_PLP-Dep_Aminotrans"/>
</dbReference>
<dbReference type="Gene3D" id="3.40.640.10">
    <property type="entry name" value="Type I PLP-dependent aspartate aminotransferase-like (Major domain)"/>
    <property type="match status" value="1"/>
</dbReference>
<protein>
    <recommendedName>
        <fullName evidence="2">cysteine-S-conjugate beta-lyase</fullName>
        <ecNumber evidence="2">4.4.1.13</ecNumber>
    </recommendedName>
</protein>
<dbReference type="SUPFAM" id="SSF53383">
    <property type="entry name" value="PLP-dependent transferases"/>
    <property type="match status" value="1"/>
</dbReference>
<dbReference type="PANTHER" id="PTHR43525:SF2">
    <property type="entry name" value="CYSTATHIONINE BETA-LYASE-RELATED"/>
    <property type="match status" value="1"/>
</dbReference>
<dbReference type="EMBL" id="BAAANH010000006">
    <property type="protein sequence ID" value="GAA1766199.1"/>
    <property type="molecule type" value="Genomic_DNA"/>
</dbReference>
<name>A0ABP4WYP9_9MICO</name>
<dbReference type="EC" id="4.4.1.13" evidence="2"/>
<organism evidence="7 8">
    <name type="scientific">Agromyces humatus</name>
    <dbReference type="NCBI Taxonomy" id="279573"/>
    <lineage>
        <taxon>Bacteria</taxon>
        <taxon>Bacillati</taxon>
        <taxon>Actinomycetota</taxon>
        <taxon>Actinomycetes</taxon>
        <taxon>Micrococcales</taxon>
        <taxon>Microbacteriaceae</taxon>
        <taxon>Agromyces</taxon>
    </lineage>
</organism>
<dbReference type="Gene3D" id="3.90.1150.10">
    <property type="entry name" value="Aspartate Aminotransferase, domain 1"/>
    <property type="match status" value="1"/>
</dbReference>
<keyword evidence="8" id="KW-1185">Reference proteome</keyword>
<dbReference type="CDD" id="cd00609">
    <property type="entry name" value="AAT_like"/>
    <property type="match status" value="1"/>
</dbReference>
<evidence type="ECO:0000256" key="5">
    <source>
        <dbReference type="ARBA" id="ARBA00037974"/>
    </source>
</evidence>
<dbReference type="InterPro" id="IPR015422">
    <property type="entry name" value="PyrdxlP-dep_Trfase_small"/>
</dbReference>